<name>A0A420BGF4_SPHD1</name>
<dbReference type="AlphaFoldDB" id="A0A420BGF4"/>
<keyword evidence="3" id="KW-1185">Reference proteome</keyword>
<dbReference type="Proteomes" id="UP000286246">
    <property type="component" value="Unassembled WGS sequence"/>
</dbReference>
<dbReference type="EMBL" id="RAPY01000001">
    <property type="protein sequence ID" value="RKE55788.1"/>
    <property type="molecule type" value="Genomic_DNA"/>
</dbReference>
<gene>
    <name evidence="2" type="ORF">DFQ12_0627</name>
</gene>
<feature type="region of interest" description="Disordered" evidence="1">
    <location>
        <begin position="37"/>
        <end position="65"/>
    </location>
</feature>
<evidence type="ECO:0000256" key="1">
    <source>
        <dbReference type="SAM" id="MobiDB-lite"/>
    </source>
</evidence>
<evidence type="ECO:0000313" key="3">
    <source>
        <dbReference type="Proteomes" id="UP000286246"/>
    </source>
</evidence>
<reference evidence="2 3" key="1">
    <citation type="submission" date="2018-09" db="EMBL/GenBank/DDBJ databases">
        <title>Genomic Encyclopedia of Type Strains, Phase III (KMG-III): the genomes of soil and plant-associated and newly described type strains.</title>
        <authorList>
            <person name="Whitman W."/>
        </authorList>
    </citation>
    <scope>NUCLEOTIDE SEQUENCE [LARGE SCALE GENOMIC DNA]</scope>
    <source>
        <strain evidence="2 3">CECT 7938</strain>
    </source>
</reference>
<accession>A0A420BGF4</accession>
<organism evidence="2 3">
    <name type="scientific">Sphingobacterium detergens</name>
    <dbReference type="NCBI Taxonomy" id="1145106"/>
    <lineage>
        <taxon>Bacteria</taxon>
        <taxon>Pseudomonadati</taxon>
        <taxon>Bacteroidota</taxon>
        <taxon>Sphingobacteriia</taxon>
        <taxon>Sphingobacteriales</taxon>
        <taxon>Sphingobacteriaceae</taxon>
        <taxon>Sphingobacterium</taxon>
    </lineage>
</organism>
<proteinExistence type="predicted"/>
<dbReference type="RefSeq" id="WP_120257535.1">
    <property type="nucleotide sequence ID" value="NZ_RAPY01000001.1"/>
</dbReference>
<protein>
    <submittedName>
        <fullName evidence="2">Uncharacterized protein</fullName>
    </submittedName>
</protein>
<comment type="caution">
    <text evidence="2">The sequence shown here is derived from an EMBL/GenBank/DDBJ whole genome shotgun (WGS) entry which is preliminary data.</text>
</comment>
<evidence type="ECO:0000313" key="2">
    <source>
        <dbReference type="EMBL" id="RKE55788.1"/>
    </source>
</evidence>
<sequence length="65" mass="6886">MKKKLEITEDGNVKKTYIPPSIALQVIELEQGIASGSAAVNPGGSNDAVKEEWGTGTNRDGGLDW</sequence>
<dbReference type="OrthoDB" id="711530at2"/>